<dbReference type="Proteomes" id="UP001652740">
    <property type="component" value="Unplaced"/>
</dbReference>
<feature type="domain" description="C2H2-type" evidence="10">
    <location>
        <begin position="173"/>
        <end position="200"/>
    </location>
</feature>
<feature type="binding site" evidence="9">
    <location>
        <position position="61"/>
    </location>
    <ligand>
        <name>Zn(2+)</name>
        <dbReference type="ChEBI" id="CHEBI:29105"/>
    </ligand>
</feature>
<dbReference type="KEGG" id="gmw:113517905"/>
<dbReference type="SUPFAM" id="SSF57716">
    <property type="entry name" value="Glucocorticoid receptor-like (DNA-binding domain)"/>
    <property type="match status" value="1"/>
</dbReference>
<dbReference type="RefSeq" id="XP_031770239.2">
    <property type="nucleotide sequence ID" value="XM_031914379.2"/>
</dbReference>
<feature type="domain" description="C2H2-type" evidence="10">
    <location>
        <begin position="497"/>
        <end position="524"/>
    </location>
</feature>
<dbReference type="GO" id="GO:0005634">
    <property type="term" value="C:nucleus"/>
    <property type="evidence" value="ECO:0007669"/>
    <property type="project" value="UniProtKB-SubCell"/>
</dbReference>
<keyword evidence="2 9" id="KW-0479">Metal-binding</keyword>
<name>A0A6J3CGJ3_GALME</name>
<evidence type="ECO:0000259" key="10">
    <source>
        <dbReference type="PROSITE" id="PS50157"/>
    </source>
</evidence>
<comment type="subcellular location">
    <subcellularLocation>
        <location evidence="1">Nucleus</location>
    </subcellularLocation>
</comment>
<evidence type="ECO:0000313" key="13">
    <source>
        <dbReference type="RefSeq" id="XP_031770239.2"/>
    </source>
</evidence>
<feature type="binding site" evidence="9">
    <location>
        <position position="9"/>
    </location>
    <ligand>
        <name>Zn(2+)</name>
        <dbReference type="ChEBI" id="CHEBI:29105"/>
    </ligand>
</feature>
<feature type="domain" description="C2H2-type" evidence="10">
    <location>
        <begin position="412"/>
        <end position="439"/>
    </location>
</feature>
<gene>
    <name evidence="13" type="primary">LOC113517905</name>
</gene>
<keyword evidence="7" id="KW-0539">Nucleus</keyword>
<dbReference type="Gene3D" id="3.30.160.60">
    <property type="entry name" value="Classic Zinc Finger"/>
    <property type="match status" value="7"/>
</dbReference>
<feature type="domain" description="C2H2-type" evidence="10">
    <location>
        <begin position="369"/>
        <end position="406"/>
    </location>
</feature>
<dbReference type="PANTHER" id="PTHR24404:SF114">
    <property type="entry name" value="KLUMPFUSS, ISOFORM B-RELATED"/>
    <property type="match status" value="1"/>
</dbReference>
<dbReference type="PROSITE" id="PS50157">
    <property type="entry name" value="ZINC_FINGER_C2H2_2"/>
    <property type="match status" value="10"/>
</dbReference>
<keyword evidence="12" id="KW-1185">Reference proteome</keyword>
<dbReference type="AlphaFoldDB" id="A0A6J3CGJ3"/>
<feature type="domain" description="C2H2-type" evidence="10">
    <location>
        <begin position="553"/>
        <end position="576"/>
    </location>
</feature>
<proteinExistence type="predicted"/>
<keyword evidence="3" id="KW-0677">Repeat</keyword>
<dbReference type="SMART" id="SM00868">
    <property type="entry name" value="zf-AD"/>
    <property type="match status" value="1"/>
</dbReference>
<dbReference type="GO" id="GO:0043565">
    <property type="term" value="F:sequence-specific DNA binding"/>
    <property type="evidence" value="ECO:0007669"/>
    <property type="project" value="TreeGrafter"/>
</dbReference>
<evidence type="ECO:0000256" key="7">
    <source>
        <dbReference type="ARBA" id="ARBA00023242"/>
    </source>
</evidence>
<dbReference type="InParanoid" id="A0A6J3CGJ3"/>
<evidence type="ECO:0000256" key="1">
    <source>
        <dbReference type="ARBA" id="ARBA00004123"/>
    </source>
</evidence>
<feature type="domain" description="C2H2-type" evidence="10">
    <location>
        <begin position="525"/>
        <end position="552"/>
    </location>
</feature>
<feature type="domain" description="C2H2-type" evidence="10">
    <location>
        <begin position="441"/>
        <end position="468"/>
    </location>
</feature>
<dbReference type="GO" id="GO:0008270">
    <property type="term" value="F:zinc ion binding"/>
    <property type="evidence" value="ECO:0007669"/>
    <property type="project" value="UniProtKB-UniRule"/>
</dbReference>
<evidence type="ECO:0000313" key="12">
    <source>
        <dbReference type="Proteomes" id="UP001652740"/>
    </source>
</evidence>
<evidence type="ECO:0000256" key="2">
    <source>
        <dbReference type="ARBA" id="ARBA00022723"/>
    </source>
</evidence>
<dbReference type="Pfam" id="PF00096">
    <property type="entry name" value="zf-C2H2"/>
    <property type="match status" value="5"/>
</dbReference>
<evidence type="ECO:0000256" key="9">
    <source>
        <dbReference type="PROSITE-ProRule" id="PRU01263"/>
    </source>
</evidence>
<sequence>MSENEIIYCRFCAETANSLQYIDLSIDSQTRSSVVEKLAVLNLNEVDFRDKTLPETICLSCYDIFKVSYEFFTKIKLSQVVLKERGNFFTSEATVFVKDENGENEVKSQEISFNNDYDTNCYIEDDKCDTEIEKCNVSWASYGVSCKFCGVDYSSVTELREHCKETHSTCCGFQCSDCHSNFEDFTTFVEHVREHRKELIDYCQHCNMKINQIDHTKTHILQPNCQFCGEIFQNEISLTNHHNLYQNLPKKLSKHKISELKELLSYGLEIYEVDKLEIVLWKDYIWICQYCSTRFSNQDVLRCHVKNVHGKCFGNKCIDCDEICKSFDGFIEHVRLHRPLLRYCCQYCNAKFDDQQLTIIHTNTHLQSFQCETCGESFNSKFDLQRHLTAYGKKTKRIPFKSREKPISIEDLTCDICRKVTKSLSNLRAHRVLHTDRNRDYTCDRCGKTFFTKGALYTHSFIHQNVEPQVCKVCKKTFLTLSRLKKHIKTHYEDKPFECNLCFKRFRLKDHLKGHMITHTDLLPYSCQYCNKGFRHKNVLKTHENLHTGAKPFSCTVCGMEFANWSNCNKHMKRKHGATLAKNVLTPQGKVPINQKTGKPKKIKDLETVREWTEQILVPCKRGKKSGQEKGYDVVDLEAMGGKL</sequence>
<evidence type="ECO:0000256" key="6">
    <source>
        <dbReference type="ARBA" id="ARBA00023125"/>
    </source>
</evidence>
<feature type="binding site" evidence="9">
    <location>
        <position position="12"/>
    </location>
    <ligand>
        <name>Zn(2+)</name>
        <dbReference type="ChEBI" id="CHEBI:29105"/>
    </ligand>
</feature>
<feature type="binding site" evidence="9">
    <location>
        <position position="58"/>
    </location>
    <ligand>
        <name>Zn(2+)</name>
        <dbReference type="ChEBI" id="CHEBI:29105"/>
    </ligand>
</feature>
<organism evidence="12 13">
    <name type="scientific">Galleria mellonella</name>
    <name type="common">Greater wax moth</name>
    <dbReference type="NCBI Taxonomy" id="7137"/>
    <lineage>
        <taxon>Eukaryota</taxon>
        <taxon>Metazoa</taxon>
        <taxon>Ecdysozoa</taxon>
        <taxon>Arthropoda</taxon>
        <taxon>Hexapoda</taxon>
        <taxon>Insecta</taxon>
        <taxon>Pterygota</taxon>
        <taxon>Neoptera</taxon>
        <taxon>Endopterygota</taxon>
        <taxon>Lepidoptera</taxon>
        <taxon>Glossata</taxon>
        <taxon>Ditrysia</taxon>
        <taxon>Pyraloidea</taxon>
        <taxon>Pyralidae</taxon>
        <taxon>Galleriinae</taxon>
        <taxon>Galleria</taxon>
    </lineage>
</organism>
<keyword evidence="5 9" id="KW-0862">Zinc</keyword>
<feature type="domain" description="C2H2-type" evidence="10">
    <location>
        <begin position="469"/>
        <end position="496"/>
    </location>
</feature>
<evidence type="ECO:0000256" key="4">
    <source>
        <dbReference type="ARBA" id="ARBA00022771"/>
    </source>
</evidence>
<keyword evidence="6" id="KW-0238">DNA-binding</keyword>
<dbReference type="SMART" id="SM00355">
    <property type="entry name" value="ZnF_C2H2"/>
    <property type="match status" value="13"/>
</dbReference>
<evidence type="ECO:0000256" key="3">
    <source>
        <dbReference type="ARBA" id="ARBA00022737"/>
    </source>
</evidence>
<dbReference type="Pfam" id="PF13912">
    <property type="entry name" value="zf-C2H2_6"/>
    <property type="match status" value="2"/>
</dbReference>
<dbReference type="PANTHER" id="PTHR24404">
    <property type="entry name" value="ZINC FINGER PROTEIN"/>
    <property type="match status" value="1"/>
</dbReference>
<reference evidence="13" key="1">
    <citation type="submission" date="2025-08" db="UniProtKB">
        <authorList>
            <consortium name="RefSeq"/>
        </authorList>
    </citation>
    <scope>IDENTIFICATION</scope>
    <source>
        <tissue evidence="13">Whole larvae</tissue>
    </source>
</reference>
<dbReference type="GO" id="GO:0000981">
    <property type="term" value="F:DNA-binding transcription factor activity, RNA polymerase II-specific"/>
    <property type="evidence" value="ECO:0007669"/>
    <property type="project" value="TreeGrafter"/>
</dbReference>
<dbReference type="InterPro" id="IPR013087">
    <property type="entry name" value="Znf_C2H2_type"/>
</dbReference>
<feature type="domain" description="ZAD" evidence="11">
    <location>
        <begin position="7"/>
        <end position="85"/>
    </location>
</feature>
<dbReference type="PROSITE" id="PS51915">
    <property type="entry name" value="ZAD"/>
    <property type="match status" value="1"/>
</dbReference>
<dbReference type="SUPFAM" id="SSF57667">
    <property type="entry name" value="beta-beta-alpha zinc fingers"/>
    <property type="match status" value="5"/>
</dbReference>
<feature type="domain" description="C2H2-type" evidence="10">
    <location>
        <begin position="144"/>
        <end position="168"/>
    </location>
</feature>
<dbReference type="PROSITE" id="PS00028">
    <property type="entry name" value="ZINC_FINGER_C2H2_1"/>
    <property type="match status" value="8"/>
</dbReference>
<keyword evidence="4 8" id="KW-0863">Zinc-finger</keyword>
<accession>A0A6J3CGJ3</accession>
<evidence type="ECO:0000256" key="5">
    <source>
        <dbReference type="ARBA" id="ARBA00022833"/>
    </source>
</evidence>
<dbReference type="GeneID" id="113517905"/>
<feature type="domain" description="C2H2-type" evidence="10">
    <location>
        <begin position="286"/>
        <end position="309"/>
    </location>
</feature>
<evidence type="ECO:0000256" key="8">
    <source>
        <dbReference type="PROSITE-ProRule" id="PRU00042"/>
    </source>
</evidence>
<evidence type="ECO:0000259" key="11">
    <source>
        <dbReference type="PROSITE" id="PS51915"/>
    </source>
</evidence>
<dbReference type="InterPro" id="IPR050589">
    <property type="entry name" value="Ikaros_C2H2-ZF"/>
</dbReference>
<protein>
    <submittedName>
        <fullName evidence="13">Zinc finger protein 431-like</fullName>
    </submittedName>
</protein>
<dbReference type="InterPro" id="IPR012934">
    <property type="entry name" value="Znf_AD"/>
</dbReference>
<dbReference type="InterPro" id="IPR036236">
    <property type="entry name" value="Znf_C2H2_sf"/>
</dbReference>